<dbReference type="EMBL" id="JAJJMB010007708">
    <property type="protein sequence ID" value="KAI3927766.1"/>
    <property type="molecule type" value="Genomic_DNA"/>
</dbReference>
<name>A0AAD4SYW9_9MAGN</name>
<dbReference type="AlphaFoldDB" id="A0AAD4SYW9"/>
<dbReference type="GO" id="GO:0005634">
    <property type="term" value="C:nucleus"/>
    <property type="evidence" value="ECO:0007669"/>
    <property type="project" value="InterPro"/>
</dbReference>
<feature type="domain" description="Auxin response factor" evidence="1">
    <location>
        <begin position="32"/>
        <end position="92"/>
    </location>
</feature>
<dbReference type="GO" id="GO:0003677">
    <property type="term" value="F:DNA binding"/>
    <property type="evidence" value="ECO:0007669"/>
    <property type="project" value="InterPro"/>
</dbReference>
<protein>
    <recommendedName>
        <fullName evidence="1">Auxin response factor domain-containing protein</fullName>
    </recommendedName>
</protein>
<dbReference type="Pfam" id="PF06507">
    <property type="entry name" value="ARF_AD"/>
    <property type="match status" value="1"/>
</dbReference>
<evidence type="ECO:0000313" key="3">
    <source>
        <dbReference type="Proteomes" id="UP001202328"/>
    </source>
</evidence>
<sequence>MQLGILATASHALSTGSMFSVYYRPRTSPSEFLIPYEQYMNSIRCSFAVGTRFKMRIDCEEAPEERPSGTLAGIEEDDPVHWPCSQWKCLVLPLTCDRFNPAQRDLEPVEHHQMNHSH</sequence>
<dbReference type="Proteomes" id="UP001202328">
    <property type="component" value="Unassembled WGS sequence"/>
</dbReference>
<dbReference type="InterPro" id="IPR010525">
    <property type="entry name" value="ARF_dom"/>
</dbReference>
<proteinExistence type="predicted"/>
<evidence type="ECO:0000313" key="2">
    <source>
        <dbReference type="EMBL" id="KAI3927766.1"/>
    </source>
</evidence>
<dbReference type="InterPro" id="IPR044835">
    <property type="entry name" value="ARF_plant"/>
</dbReference>
<reference evidence="2" key="1">
    <citation type="submission" date="2022-04" db="EMBL/GenBank/DDBJ databases">
        <title>A functionally conserved STORR gene fusion in Papaver species that diverged 16.8 million years ago.</title>
        <authorList>
            <person name="Catania T."/>
        </authorList>
    </citation>
    <scope>NUCLEOTIDE SEQUENCE</scope>
    <source>
        <strain evidence="2">S-188037</strain>
    </source>
</reference>
<gene>
    <name evidence="2" type="ORF">MKW98_023367</name>
</gene>
<comment type="caution">
    <text evidence="2">The sequence shown here is derived from an EMBL/GenBank/DDBJ whole genome shotgun (WGS) entry which is preliminary data.</text>
</comment>
<dbReference type="GO" id="GO:0009725">
    <property type="term" value="P:response to hormone"/>
    <property type="evidence" value="ECO:0007669"/>
    <property type="project" value="InterPro"/>
</dbReference>
<dbReference type="GO" id="GO:0006355">
    <property type="term" value="P:regulation of DNA-templated transcription"/>
    <property type="evidence" value="ECO:0007669"/>
    <property type="project" value="InterPro"/>
</dbReference>
<evidence type="ECO:0000259" key="1">
    <source>
        <dbReference type="Pfam" id="PF06507"/>
    </source>
</evidence>
<dbReference type="PANTHER" id="PTHR31384:SF183">
    <property type="entry name" value="AUXIN RESPONSE FACTOR"/>
    <property type="match status" value="1"/>
</dbReference>
<keyword evidence="3" id="KW-1185">Reference proteome</keyword>
<dbReference type="Gene3D" id="2.30.30.1040">
    <property type="match status" value="1"/>
</dbReference>
<dbReference type="PANTHER" id="PTHR31384">
    <property type="entry name" value="AUXIN RESPONSE FACTOR 4-RELATED"/>
    <property type="match status" value="1"/>
</dbReference>
<accession>A0AAD4SYW9</accession>
<organism evidence="2 3">
    <name type="scientific">Papaver atlanticum</name>
    <dbReference type="NCBI Taxonomy" id="357466"/>
    <lineage>
        <taxon>Eukaryota</taxon>
        <taxon>Viridiplantae</taxon>
        <taxon>Streptophyta</taxon>
        <taxon>Embryophyta</taxon>
        <taxon>Tracheophyta</taxon>
        <taxon>Spermatophyta</taxon>
        <taxon>Magnoliopsida</taxon>
        <taxon>Ranunculales</taxon>
        <taxon>Papaveraceae</taxon>
        <taxon>Papaveroideae</taxon>
        <taxon>Papaver</taxon>
    </lineage>
</organism>